<sequence length="313" mass="34667">MEYKDYYKVLGVDRKANDDQIKRAYRDLAKKYHPDRNPGNKAAEEHFKSINEAYEVLKDPKKRQRYDQLGDSYSTWQQGGQQGNFNWEDWFSQPSNTGGQRVNMDDLFGGAGGFSDFFSAIFGGMGGMGGMGGVNTRTQTRRASAQPRAAAIEVPVSISLAEAYHGASRTVQVGDRRLEVKIPAGARTGTKVRMKGAAVSPQGGRPQDLYLVVEVLSDPRFERKEDDLYTDVSIDLYTAVLGGTAKVLTLSGEVLLTIPAGTQPGQTFRLSERGMPHLTAATTFGDLYARIKVNLPRNLTQRQKSLFEQLRQS</sequence>
<keyword evidence="2" id="KW-0677">Repeat</keyword>
<dbReference type="RefSeq" id="WP_075071803.1">
    <property type="nucleotide sequence ID" value="NZ_DF967972.1"/>
</dbReference>
<gene>
    <name evidence="6" type="ORF">LARV_00103</name>
</gene>
<dbReference type="PROSITE" id="PS50076">
    <property type="entry name" value="DNAJ_2"/>
    <property type="match status" value="1"/>
</dbReference>
<dbReference type="OrthoDB" id="9779889at2"/>
<organism evidence="6">
    <name type="scientific">Longilinea arvoryzae</name>
    <dbReference type="NCBI Taxonomy" id="360412"/>
    <lineage>
        <taxon>Bacteria</taxon>
        <taxon>Bacillati</taxon>
        <taxon>Chloroflexota</taxon>
        <taxon>Anaerolineae</taxon>
        <taxon>Anaerolineales</taxon>
        <taxon>Anaerolineaceae</taxon>
        <taxon>Longilinea</taxon>
    </lineage>
</organism>
<dbReference type="CDD" id="cd10747">
    <property type="entry name" value="DnaJ_C"/>
    <property type="match status" value="1"/>
</dbReference>
<reference evidence="6" key="1">
    <citation type="submission" date="2015-07" db="EMBL/GenBank/DDBJ databases">
        <title>Draft Genome Sequences of Anaerolinea thermolimosa IMO-1, Bellilinea caldifistulae GOMI-1, Leptolinea tardivitalis YMTK-2, Levilinea saccharolytica KIBI-1,Longilinea arvoryzae KOME-1, Previously Described as Members of the Anaerolineaceae (Chloroflexi).</title>
        <authorList>
            <person name="Sekiguchi Y."/>
            <person name="Ohashi A."/>
            <person name="Matsuura N."/>
            <person name="Tourlousse M.D."/>
        </authorList>
    </citation>
    <scope>NUCLEOTIDE SEQUENCE [LARGE SCALE GENOMIC DNA]</scope>
    <source>
        <strain evidence="6">KOME-1</strain>
    </source>
</reference>
<keyword evidence="3" id="KW-0863">Zinc-finger</keyword>
<dbReference type="GO" id="GO:0042026">
    <property type="term" value="P:protein refolding"/>
    <property type="evidence" value="ECO:0007669"/>
    <property type="project" value="TreeGrafter"/>
</dbReference>
<feature type="domain" description="J" evidence="5">
    <location>
        <begin position="5"/>
        <end position="70"/>
    </location>
</feature>
<evidence type="ECO:0000256" key="2">
    <source>
        <dbReference type="ARBA" id="ARBA00022737"/>
    </source>
</evidence>
<dbReference type="InterPro" id="IPR002939">
    <property type="entry name" value="DnaJ_C"/>
</dbReference>
<dbReference type="Pfam" id="PF00226">
    <property type="entry name" value="DnaJ"/>
    <property type="match status" value="1"/>
</dbReference>
<evidence type="ECO:0000259" key="5">
    <source>
        <dbReference type="PROSITE" id="PS50076"/>
    </source>
</evidence>
<dbReference type="SMART" id="SM00271">
    <property type="entry name" value="DnaJ"/>
    <property type="match status" value="1"/>
</dbReference>
<dbReference type="PANTHER" id="PTHR43096:SF10">
    <property type="entry name" value="CHAPERONE PROTEIN DNAJ A6, CHLOROPLASTIC"/>
    <property type="match status" value="1"/>
</dbReference>
<name>A0A0S7BF32_9CHLR</name>
<proteinExistence type="predicted"/>
<evidence type="ECO:0000313" key="6">
    <source>
        <dbReference type="EMBL" id="GAP12369.1"/>
    </source>
</evidence>
<evidence type="ECO:0000313" key="7">
    <source>
        <dbReference type="Proteomes" id="UP000055060"/>
    </source>
</evidence>
<dbReference type="Proteomes" id="UP000055060">
    <property type="component" value="Unassembled WGS sequence"/>
</dbReference>
<dbReference type="SUPFAM" id="SSF46565">
    <property type="entry name" value="Chaperone J-domain"/>
    <property type="match status" value="1"/>
</dbReference>
<dbReference type="PROSITE" id="PS00636">
    <property type="entry name" value="DNAJ_1"/>
    <property type="match status" value="1"/>
</dbReference>
<dbReference type="InterPro" id="IPR001623">
    <property type="entry name" value="DnaJ_domain"/>
</dbReference>
<accession>A0A0S7BF32</accession>
<dbReference type="FunFam" id="2.60.260.20:FF:000005">
    <property type="entry name" value="Chaperone protein dnaJ 1, mitochondrial"/>
    <property type="match status" value="1"/>
</dbReference>
<dbReference type="SUPFAM" id="SSF49493">
    <property type="entry name" value="HSP40/DnaJ peptide-binding domain"/>
    <property type="match status" value="2"/>
</dbReference>
<dbReference type="PANTHER" id="PTHR43096">
    <property type="entry name" value="DNAJ HOMOLOG 1, MITOCHONDRIAL-RELATED"/>
    <property type="match status" value="1"/>
</dbReference>
<evidence type="ECO:0000256" key="3">
    <source>
        <dbReference type="ARBA" id="ARBA00022771"/>
    </source>
</evidence>
<dbReference type="STRING" id="360412.LARV_00103"/>
<dbReference type="CDD" id="cd06257">
    <property type="entry name" value="DnaJ"/>
    <property type="match status" value="1"/>
</dbReference>
<dbReference type="InterPro" id="IPR008971">
    <property type="entry name" value="HSP40/DnaJ_pept-bd"/>
</dbReference>
<dbReference type="InterPro" id="IPR036869">
    <property type="entry name" value="J_dom_sf"/>
</dbReference>
<dbReference type="Pfam" id="PF01556">
    <property type="entry name" value="DnaJ_C"/>
    <property type="match status" value="1"/>
</dbReference>
<keyword evidence="7" id="KW-1185">Reference proteome</keyword>
<keyword evidence="1" id="KW-0479">Metal-binding</keyword>
<dbReference type="EMBL" id="DF967972">
    <property type="protein sequence ID" value="GAP12369.1"/>
    <property type="molecule type" value="Genomic_DNA"/>
</dbReference>
<dbReference type="AlphaFoldDB" id="A0A0S7BF32"/>
<evidence type="ECO:0000256" key="1">
    <source>
        <dbReference type="ARBA" id="ARBA00022723"/>
    </source>
</evidence>
<dbReference type="InterPro" id="IPR018253">
    <property type="entry name" value="DnaJ_domain_CS"/>
</dbReference>
<dbReference type="Gene3D" id="1.10.287.110">
    <property type="entry name" value="DnaJ domain"/>
    <property type="match status" value="1"/>
</dbReference>
<dbReference type="GO" id="GO:0005737">
    <property type="term" value="C:cytoplasm"/>
    <property type="evidence" value="ECO:0007669"/>
    <property type="project" value="TreeGrafter"/>
</dbReference>
<evidence type="ECO:0000256" key="4">
    <source>
        <dbReference type="ARBA" id="ARBA00022833"/>
    </source>
</evidence>
<dbReference type="GO" id="GO:0051082">
    <property type="term" value="F:unfolded protein binding"/>
    <property type="evidence" value="ECO:0007669"/>
    <property type="project" value="InterPro"/>
</dbReference>
<dbReference type="PRINTS" id="PR00625">
    <property type="entry name" value="JDOMAIN"/>
</dbReference>
<keyword evidence="4" id="KW-0862">Zinc</keyword>
<protein>
    <submittedName>
        <fullName evidence="6">DnaJ-class molecular chaperone with C-terminal Zn finger domain</fullName>
    </submittedName>
</protein>
<dbReference type="Gene3D" id="2.60.260.20">
    <property type="entry name" value="Urease metallochaperone UreE, N-terminal domain"/>
    <property type="match status" value="2"/>
</dbReference>
<dbReference type="GO" id="GO:0008270">
    <property type="term" value="F:zinc ion binding"/>
    <property type="evidence" value="ECO:0007669"/>
    <property type="project" value="UniProtKB-KW"/>
</dbReference>